<feature type="binding site" evidence="14">
    <location>
        <position position="391"/>
    </location>
    <ligand>
        <name>substrate</name>
    </ligand>
</feature>
<dbReference type="SFLD" id="SFLDS00001">
    <property type="entry name" value="Enolase"/>
    <property type="match status" value="1"/>
</dbReference>
<evidence type="ECO:0000256" key="7">
    <source>
        <dbReference type="ARBA" id="ARBA00022723"/>
    </source>
</evidence>
<dbReference type="EC" id="4.2.1.11" evidence="3 12"/>
<comment type="cofactor">
    <cofactor evidence="12">
        <name>Mg(2+)</name>
        <dbReference type="ChEBI" id="CHEBI:18420"/>
    </cofactor>
    <text evidence="12">Binds a second Mg(2+) ion via substrate during catalysis.</text>
</comment>
<keyword evidence="5 12" id="KW-0963">Cytoplasm</keyword>
<evidence type="ECO:0000259" key="17">
    <source>
        <dbReference type="SMART" id="SM01193"/>
    </source>
</evidence>
<feature type="binding site" evidence="12">
    <location>
        <position position="370"/>
    </location>
    <ligand>
        <name>(2R)-2-phosphoglycerate</name>
        <dbReference type="ChEBI" id="CHEBI:58289"/>
    </ligand>
</feature>
<dbReference type="GO" id="GO:0000287">
    <property type="term" value="F:magnesium ion binding"/>
    <property type="evidence" value="ECO:0007669"/>
    <property type="project" value="UniProtKB-UniRule"/>
</dbReference>
<dbReference type="GO" id="GO:0005576">
    <property type="term" value="C:extracellular region"/>
    <property type="evidence" value="ECO:0007669"/>
    <property type="project" value="UniProtKB-SubCell"/>
</dbReference>
<evidence type="ECO:0000256" key="8">
    <source>
        <dbReference type="ARBA" id="ARBA00022842"/>
    </source>
</evidence>
<dbReference type="GO" id="GO:0004634">
    <property type="term" value="F:phosphopyruvate hydratase activity"/>
    <property type="evidence" value="ECO:0007669"/>
    <property type="project" value="UniProtKB-UniRule"/>
</dbReference>
<dbReference type="AlphaFoldDB" id="A0A495P4U2"/>
<evidence type="ECO:0000259" key="16">
    <source>
        <dbReference type="SMART" id="SM01192"/>
    </source>
</evidence>
<dbReference type="SUPFAM" id="SSF54826">
    <property type="entry name" value="Enolase N-terminal domain-like"/>
    <property type="match status" value="1"/>
</dbReference>
<evidence type="ECO:0000256" key="3">
    <source>
        <dbReference type="ARBA" id="ARBA00012058"/>
    </source>
</evidence>
<dbReference type="GO" id="GO:0000015">
    <property type="term" value="C:phosphopyruvate hydratase complex"/>
    <property type="evidence" value="ECO:0007669"/>
    <property type="project" value="InterPro"/>
</dbReference>
<gene>
    <name evidence="12" type="primary">eno</name>
    <name evidence="18" type="ORF">BC962_2658</name>
</gene>
<organism evidence="18 19">
    <name type="scientific">Gillisia mitskevichiae</name>
    <dbReference type="NCBI Taxonomy" id="270921"/>
    <lineage>
        <taxon>Bacteria</taxon>
        <taxon>Pseudomonadati</taxon>
        <taxon>Bacteroidota</taxon>
        <taxon>Flavobacteriia</taxon>
        <taxon>Flavobacteriales</taxon>
        <taxon>Flavobacteriaceae</taxon>
        <taxon>Gillisia</taxon>
    </lineage>
</organism>
<feature type="binding site" evidence="14">
    <location>
        <position position="154"/>
    </location>
    <ligand>
        <name>substrate</name>
    </ligand>
</feature>
<feature type="active site" description="Proton acceptor" evidence="12 13">
    <location>
        <position position="340"/>
    </location>
</feature>
<keyword evidence="19" id="KW-1185">Reference proteome</keyword>
<protein>
    <recommendedName>
        <fullName evidence="4 12">Enolase</fullName>
        <ecNumber evidence="3 12">4.2.1.11</ecNumber>
    </recommendedName>
    <alternativeName>
        <fullName evidence="12">2-phospho-D-glycerate hydro-lyase</fullName>
    </alternativeName>
    <alternativeName>
        <fullName evidence="12">2-phosphoglycerate dehydratase</fullName>
    </alternativeName>
</protein>
<proteinExistence type="inferred from homology"/>
<dbReference type="CDD" id="cd03313">
    <property type="entry name" value="enolase"/>
    <property type="match status" value="1"/>
</dbReference>
<evidence type="ECO:0000313" key="19">
    <source>
        <dbReference type="Proteomes" id="UP000276282"/>
    </source>
</evidence>
<dbReference type="FunFam" id="3.20.20.120:FF:000001">
    <property type="entry name" value="Enolase"/>
    <property type="match status" value="1"/>
</dbReference>
<dbReference type="Gene3D" id="3.20.20.120">
    <property type="entry name" value="Enolase-like C-terminal domain"/>
    <property type="match status" value="1"/>
</dbReference>
<dbReference type="InterPro" id="IPR020811">
    <property type="entry name" value="Enolase_N"/>
</dbReference>
<dbReference type="GO" id="GO:0006096">
    <property type="term" value="P:glycolytic process"/>
    <property type="evidence" value="ECO:0007669"/>
    <property type="project" value="UniProtKB-UniRule"/>
</dbReference>
<dbReference type="OrthoDB" id="9804716at2"/>
<feature type="binding site" evidence="12">
    <location>
        <position position="369"/>
    </location>
    <ligand>
        <name>(2R)-2-phosphoglycerate</name>
        <dbReference type="ChEBI" id="CHEBI:58289"/>
    </ligand>
</feature>
<feature type="binding site" evidence="12">
    <location>
        <position position="340"/>
    </location>
    <ligand>
        <name>(2R)-2-phosphoglycerate</name>
        <dbReference type="ChEBI" id="CHEBI:58289"/>
    </ligand>
</feature>
<evidence type="ECO:0000256" key="12">
    <source>
        <dbReference type="HAMAP-Rule" id="MF_00318"/>
    </source>
</evidence>
<comment type="subcellular location">
    <subcellularLocation>
        <location evidence="12">Cytoplasm</location>
    </subcellularLocation>
    <subcellularLocation>
        <location evidence="12">Secreted</location>
    </subcellularLocation>
    <subcellularLocation>
        <location evidence="12">Cell surface</location>
    </subcellularLocation>
    <text evidence="12">Fractions of enolase are present in both the cytoplasm and on the cell surface.</text>
</comment>
<feature type="binding site" evidence="12 15">
    <location>
        <position position="315"/>
    </location>
    <ligand>
        <name>Mg(2+)</name>
        <dbReference type="ChEBI" id="CHEBI:18420"/>
    </ligand>
</feature>
<feature type="binding site" evidence="14">
    <location>
        <position position="315"/>
    </location>
    <ligand>
        <name>substrate</name>
    </ligand>
</feature>
<dbReference type="HAMAP" id="MF_00318">
    <property type="entry name" value="Enolase"/>
    <property type="match status" value="1"/>
</dbReference>
<keyword evidence="8 12" id="KW-0460">Magnesium</keyword>
<dbReference type="Pfam" id="PF03952">
    <property type="entry name" value="Enolase_N"/>
    <property type="match status" value="1"/>
</dbReference>
<dbReference type="InterPro" id="IPR020809">
    <property type="entry name" value="Enolase_CS"/>
</dbReference>
<evidence type="ECO:0000256" key="5">
    <source>
        <dbReference type="ARBA" id="ARBA00022490"/>
    </source>
</evidence>
<evidence type="ECO:0000256" key="2">
    <source>
        <dbReference type="ARBA" id="ARBA00009604"/>
    </source>
</evidence>
<dbReference type="InterPro" id="IPR020810">
    <property type="entry name" value="Enolase_C"/>
</dbReference>
<evidence type="ECO:0000256" key="14">
    <source>
        <dbReference type="PIRSR" id="PIRSR001400-2"/>
    </source>
</evidence>
<feature type="binding site" evidence="14">
    <location>
        <begin position="367"/>
        <end position="370"/>
    </location>
    <ligand>
        <name>substrate</name>
    </ligand>
</feature>
<dbReference type="PROSITE" id="PS00164">
    <property type="entry name" value="ENOLASE"/>
    <property type="match status" value="1"/>
</dbReference>
<feature type="binding site" evidence="12">
    <location>
        <position position="391"/>
    </location>
    <ligand>
        <name>(2R)-2-phosphoglycerate</name>
        <dbReference type="ChEBI" id="CHEBI:58289"/>
    </ligand>
</feature>
<evidence type="ECO:0000256" key="4">
    <source>
        <dbReference type="ARBA" id="ARBA00017068"/>
    </source>
</evidence>
<evidence type="ECO:0000256" key="6">
    <source>
        <dbReference type="ARBA" id="ARBA00022525"/>
    </source>
</evidence>
<sequence>MSIIINVHARQIFDSRGNPTVEVDVLTENGMLGRAAVPSGASTGEHEAVELRDGGKAYMGKGVSKAVENVNKIIAEELLGFSIFDQNLIDKVMIEIDGTPNKSKLGANAILGVSLAVAKAAAQELGLPLYRYIGGVSANTLPVPMMNIINGGSHSDAPIAFQEFMVMPVKAKSFTHAMQMGSEIFHHLKKVLHDRGLSTAVGDEGGFAPTLDGTEDALETILLAIKNAGYKGGDDVMIALDCAAAEFYVNGKYDYTKFEGEQGKIRTSEEQATYLTELSEKYPIISIEDGMDENDWEGWKSLTEKCGDKVQLVGDDLFVTNVERLSRGIKEGIANSILIKVNQIGTLTETIATVNMAKNAGYTCVMSHRSGETEDNTIADLAVALNTGQIKTGSASRSDRMAKYNQLLRIEEELESVAYYPQMNAFKI</sequence>
<dbReference type="FunFam" id="3.30.390.10:FF:000001">
    <property type="entry name" value="Enolase"/>
    <property type="match status" value="1"/>
</dbReference>
<dbReference type="SMART" id="SM01193">
    <property type="entry name" value="Enolase_N"/>
    <property type="match status" value="1"/>
</dbReference>
<dbReference type="UniPathway" id="UPA00109">
    <property type="reaction ID" value="UER00187"/>
</dbReference>
<evidence type="ECO:0000256" key="9">
    <source>
        <dbReference type="ARBA" id="ARBA00023152"/>
    </source>
</evidence>
<evidence type="ECO:0000313" key="18">
    <source>
        <dbReference type="EMBL" id="RKS44986.1"/>
    </source>
</evidence>
<dbReference type="InterPro" id="IPR029017">
    <property type="entry name" value="Enolase-like_N"/>
</dbReference>
<comment type="pathway">
    <text evidence="1 12">Carbohydrate degradation; glycolysis; pyruvate from D-glyceraldehyde 3-phosphate: step 4/5.</text>
</comment>
<evidence type="ECO:0000256" key="11">
    <source>
        <dbReference type="ARBA" id="ARBA00045763"/>
    </source>
</evidence>
<feature type="binding site" evidence="12">
    <location>
        <position position="162"/>
    </location>
    <ligand>
        <name>(2R)-2-phosphoglycerate</name>
        <dbReference type="ChEBI" id="CHEBI:58289"/>
    </ligand>
</feature>
<dbReference type="RefSeq" id="WP_121346466.1">
    <property type="nucleotide sequence ID" value="NZ_RBLG01000004.1"/>
</dbReference>
<dbReference type="SFLD" id="SFLDG00178">
    <property type="entry name" value="enolase"/>
    <property type="match status" value="1"/>
</dbReference>
<feature type="binding site" evidence="12 15">
    <location>
        <position position="288"/>
    </location>
    <ligand>
        <name>Mg(2+)</name>
        <dbReference type="ChEBI" id="CHEBI:18420"/>
    </ligand>
</feature>
<comment type="function">
    <text evidence="11 12">Catalyzes the reversible conversion of 2-phosphoglycerate (2-PG) into phosphoenolpyruvate (PEP). It is essential for the degradation of carbohydrates via glycolysis.</text>
</comment>
<evidence type="ECO:0000256" key="1">
    <source>
        <dbReference type="ARBA" id="ARBA00005031"/>
    </source>
</evidence>
<dbReference type="EMBL" id="RBLG01000004">
    <property type="protein sequence ID" value="RKS44986.1"/>
    <property type="molecule type" value="Genomic_DNA"/>
</dbReference>
<dbReference type="SMART" id="SM01192">
    <property type="entry name" value="Enolase_C"/>
    <property type="match status" value="1"/>
</dbReference>
<dbReference type="NCBIfam" id="TIGR01060">
    <property type="entry name" value="eno"/>
    <property type="match status" value="1"/>
</dbReference>
<keyword evidence="9 12" id="KW-0324">Glycolysis</keyword>
<dbReference type="PIRSF" id="PIRSF001400">
    <property type="entry name" value="Enolase"/>
    <property type="match status" value="1"/>
</dbReference>
<name>A0A495P4U2_9FLAO</name>
<feature type="active site" description="Proton donor" evidence="12 13">
    <location>
        <position position="204"/>
    </location>
</feature>
<feature type="binding site" evidence="12 15">
    <location>
        <position position="241"/>
    </location>
    <ligand>
        <name>Mg(2+)</name>
        <dbReference type="ChEBI" id="CHEBI:18420"/>
    </ligand>
</feature>
<dbReference type="PANTHER" id="PTHR11902">
    <property type="entry name" value="ENOLASE"/>
    <property type="match status" value="1"/>
</dbReference>
<dbReference type="Gene3D" id="3.30.390.10">
    <property type="entry name" value="Enolase-like, N-terminal domain"/>
    <property type="match status" value="1"/>
</dbReference>
<dbReference type="PRINTS" id="PR00148">
    <property type="entry name" value="ENOLASE"/>
</dbReference>
<comment type="similarity">
    <text evidence="2 12">Belongs to the enolase family.</text>
</comment>
<accession>A0A495P4U2</accession>
<keyword evidence="7 12" id="KW-0479">Metal-binding</keyword>
<dbReference type="InterPro" id="IPR036849">
    <property type="entry name" value="Enolase-like_C_sf"/>
</dbReference>
<evidence type="ECO:0000256" key="10">
    <source>
        <dbReference type="ARBA" id="ARBA00023239"/>
    </source>
</evidence>
<dbReference type="SFLD" id="SFLDF00002">
    <property type="entry name" value="enolase"/>
    <property type="match status" value="1"/>
</dbReference>
<dbReference type="InterPro" id="IPR000941">
    <property type="entry name" value="Enolase"/>
</dbReference>
<comment type="cofactor">
    <cofactor evidence="15">
        <name>Mg(2+)</name>
        <dbReference type="ChEBI" id="CHEBI:18420"/>
    </cofactor>
    <text evidence="15">Mg(2+) is required for catalysis and for stabilizing the dimer.</text>
</comment>
<dbReference type="GO" id="GO:0009986">
    <property type="term" value="C:cell surface"/>
    <property type="evidence" value="ECO:0007669"/>
    <property type="project" value="UniProtKB-SubCell"/>
</dbReference>
<comment type="catalytic activity">
    <reaction evidence="12">
        <text>(2R)-2-phosphoglycerate = phosphoenolpyruvate + H2O</text>
        <dbReference type="Rhea" id="RHEA:10164"/>
        <dbReference type="ChEBI" id="CHEBI:15377"/>
        <dbReference type="ChEBI" id="CHEBI:58289"/>
        <dbReference type="ChEBI" id="CHEBI:58702"/>
        <dbReference type="EC" id="4.2.1.11"/>
    </reaction>
</comment>
<feature type="binding site" evidence="14">
    <location>
        <position position="163"/>
    </location>
    <ligand>
        <name>substrate</name>
    </ligand>
</feature>
<evidence type="ECO:0000256" key="13">
    <source>
        <dbReference type="PIRSR" id="PIRSR001400-1"/>
    </source>
</evidence>
<feature type="domain" description="Enolase N-terminal" evidence="17">
    <location>
        <begin position="4"/>
        <end position="133"/>
    </location>
</feature>
<reference evidence="18 19" key="1">
    <citation type="submission" date="2018-10" db="EMBL/GenBank/DDBJ databases">
        <title>Genomic Encyclopedia of Archaeal and Bacterial Type Strains, Phase II (KMG-II): from individual species to whole genera.</title>
        <authorList>
            <person name="Goeker M."/>
        </authorList>
    </citation>
    <scope>NUCLEOTIDE SEQUENCE [LARGE SCALE GENOMIC DNA]</scope>
    <source>
        <strain evidence="18 19">DSM 19839</strain>
    </source>
</reference>
<keyword evidence="10 12" id="KW-0456">Lyase</keyword>
<feature type="domain" description="Enolase C-terminal TIM barrel" evidence="16">
    <location>
        <begin position="138"/>
        <end position="428"/>
    </location>
</feature>
<keyword evidence="6 12" id="KW-0964">Secreted</keyword>
<comment type="caution">
    <text evidence="18">The sequence shown here is derived from an EMBL/GenBank/DDBJ whole genome shotgun (WGS) entry which is preliminary data.</text>
</comment>
<dbReference type="SUPFAM" id="SSF51604">
    <property type="entry name" value="Enolase C-terminal domain-like"/>
    <property type="match status" value="1"/>
</dbReference>
<dbReference type="Proteomes" id="UP000276282">
    <property type="component" value="Unassembled WGS sequence"/>
</dbReference>
<dbReference type="Pfam" id="PF00113">
    <property type="entry name" value="Enolase_C"/>
    <property type="match status" value="1"/>
</dbReference>
<feature type="binding site" evidence="14">
    <location>
        <position position="288"/>
    </location>
    <ligand>
        <name>substrate</name>
    </ligand>
</feature>
<evidence type="ECO:0000256" key="15">
    <source>
        <dbReference type="PIRSR" id="PIRSR001400-3"/>
    </source>
</evidence>
<dbReference type="PANTHER" id="PTHR11902:SF1">
    <property type="entry name" value="ENOLASE"/>
    <property type="match status" value="1"/>
</dbReference>